<evidence type="ECO:0000259" key="7">
    <source>
        <dbReference type="Pfam" id="PF00482"/>
    </source>
</evidence>
<dbReference type="InterPro" id="IPR018076">
    <property type="entry name" value="T2SS_GspF_dom"/>
</dbReference>
<feature type="domain" description="Type II secretion system protein GspF" evidence="7">
    <location>
        <begin position="157"/>
        <end position="282"/>
    </location>
</feature>
<dbReference type="EMBL" id="JADOTZ010000001">
    <property type="protein sequence ID" value="MBG6085413.1"/>
    <property type="molecule type" value="Genomic_DNA"/>
</dbReference>
<evidence type="ECO:0000256" key="1">
    <source>
        <dbReference type="ARBA" id="ARBA00004651"/>
    </source>
</evidence>
<evidence type="ECO:0000256" key="2">
    <source>
        <dbReference type="ARBA" id="ARBA00022475"/>
    </source>
</evidence>
<feature type="transmembrane region" description="Helical" evidence="6">
    <location>
        <begin position="6"/>
        <end position="29"/>
    </location>
</feature>
<keyword evidence="4 6" id="KW-1133">Transmembrane helix</keyword>
<evidence type="ECO:0000256" key="3">
    <source>
        <dbReference type="ARBA" id="ARBA00022692"/>
    </source>
</evidence>
<dbReference type="GO" id="GO:0005886">
    <property type="term" value="C:plasma membrane"/>
    <property type="evidence" value="ECO:0007669"/>
    <property type="project" value="UniProtKB-SubCell"/>
</dbReference>
<accession>A0A931GFI5</accession>
<protein>
    <submittedName>
        <fullName evidence="8">Tight adherence protein C</fullName>
    </submittedName>
</protein>
<feature type="transmembrane region" description="Helical" evidence="6">
    <location>
        <begin position="265"/>
        <end position="287"/>
    </location>
</feature>
<evidence type="ECO:0000256" key="5">
    <source>
        <dbReference type="ARBA" id="ARBA00023136"/>
    </source>
</evidence>
<sequence length="302" mass="32645">MTTMTWFGWLALVLTVVPVAVLTYGLIAVDRRSVSLVQQNLTRVSSPDAAPAARGGEFLALARRLTPGTYAAGLDRQLARAGRPAAWPLERILSAKPLLAIAGFGLGGLVVWSSPAPATVLAWILLVALGYFLPDLLLLNAALKRQEALQLELPNVLDQLLISVEAGLGLEQAMSRVAARGTGPMAEEMSRTLQEMQVGRSRSEAYQAMADRSTCQDLASFVRAVTQADRYGIGISRVLATQAAQMRVKRRQRAEEKAMKLPVKILFPLLFFIFPTIFIVVMGPAVINILESGILDSARLGP</sequence>
<reference evidence="8" key="1">
    <citation type="submission" date="2020-11" db="EMBL/GenBank/DDBJ databases">
        <title>Sequencing the genomes of 1000 actinobacteria strains.</title>
        <authorList>
            <person name="Klenk H.-P."/>
        </authorList>
    </citation>
    <scope>NUCLEOTIDE SEQUENCE</scope>
    <source>
        <strain evidence="8">DSM 26152</strain>
    </source>
</reference>
<proteinExistence type="predicted"/>
<dbReference type="PANTHER" id="PTHR35007">
    <property type="entry name" value="INTEGRAL MEMBRANE PROTEIN-RELATED"/>
    <property type="match status" value="1"/>
</dbReference>
<organism evidence="8 9">
    <name type="scientific">Zhihengliuella flava</name>
    <dbReference type="NCBI Taxonomy" id="1285193"/>
    <lineage>
        <taxon>Bacteria</taxon>
        <taxon>Bacillati</taxon>
        <taxon>Actinomycetota</taxon>
        <taxon>Actinomycetes</taxon>
        <taxon>Micrococcales</taxon>
        <taxon>Micrococcaceae</taxon>
        <taxon>Zhihengliuella</taxon>
    </lineage>
</organism>
<dbReference type="PANTHER" id="PTHR35007:SF2">
    <property type="entry name" value="PILUS ASSEMBLE PROTEIN"/>
    <property type="match status" value="1"/>
</dbReference>
<gene>
    <name evidence="8" type="ORF">IW252_002180</name>
</gene>
<dbReference type="Pfam" id="PF00482">
    <property type="entry name" value="T2SSF"/>
    <property type="match status" value="1"/>
</dbReference>
<feature type="transmembrane region" description="Helical" evidence="6">
    <location>
        <begin position="120"/>
        <end position="143"/>
    </location>
</feature>
<comment type="caution">
    <text evidence="8">The sequence shown here is derived from an EMBL/GenBank/DDBJ whole genome shotgun (WGS) entry which is preliminary data.</text>
</comment>
<evidence type="ECO:0000256" key="4">
    <source>
        <dbReference type="ARBA" id="ARBA00022989"/>
    </source>
</evidence>
<keyword evidence="5 6" id="KW-0472">Membrane</keyword>
<comment type="subcellular location">
    <subcellularLocation>
        <location evidence="1">Cell membrane</location>
        <topology evidence="1">Multi-pass membrane protein</topology>
    </subcellularLocation>
</comment>
<name>A0A931GFI5_9MICC</name>
<keyword evidence="2" id="KW-1003">Cell membrane</keyword>
<dbReference type="Proteomes" id="UP000625033">
    <property type="component" value="Unassembled WGS sequence"/>
</dbReference>
<evidence type="ECO:0000256" key="6">
    <source>
        <dbReference type="SAM" id="Phobius"/>
    </source>
</evidence>
<dbReference type="AlphaFoldDB" id="A0A931GFI5"/>
<keyword evidence="9" id="KW-1185">Reference proteome</keyword>
<evidence type="ECO:0000313" key="8">
    <source>
        <dbReference type="EMBL" id="MBG6085413.1"/>
    </source>
</evidence>
<keyword evidence="3 6" id="KW-0812">Transmembrane</keyword>
<feature type="transmembrane region" description="Helical" evidence="6">
    <location>
        <begin position="97"/>
        <end position="114"/>
    </location>
</feature>
<evidence type="ECO:0000313" key="9">
    <source>
        <dbReference type="Proteomes" id="UP000625033"/>
    </source>
</evidence>